<keyword evidence="9" id="KW-0732">Signal</keyword>
<comment type="subcellular location">
    <subcellularLocation>
        <location evidence="1">Secreted</location>
        <location evidence="1">Extracellular space</location>
    </subcellularLocation>
</comment>
<dbReference type="Gene3D" id="3.40.50.200">
    <property type="entry name" value="Peptidase S8/S53 domain"/>
    <property type="match status" value="1"/>
</dbReference>
<evidence type="ECO:0000256" key="1">
    <source>
        <dbReference type="ARBA" id="ARBA00004239"/>
    </source>
</evidence>
<evidence type="ECO:0000256" key="7">
    <source>
        <dbReference type="ARBA" id="ARBA00023145"/>
    </source>
</evidence>
<dbReference type="InterPro" id="IPR050819">
    <property type="entry name" value="Tripeptidyl-peptidase_I"/>
</dbReference>
<organism evidence="11 12">
    <name type="scientific">Piedraia hortae CBS 480.64</name>
    <dbReference type="NCBI Taxonomy" id="1314780"/>
    <lineage>
        <taxon>Eukaryota</taxon>
        <taxon>Fungi</taxon>
        <taxon>Dikarya</taxon>
        <taxon>Ascomycota</taxon>
        <taxon>Pezizomycotina</taxon>
        <taxon>Dothideomycetes</taxon>
        <taxon>Dothideomycetidae</taxon>
        <taxon>Capnodiales</taxon>
        <taxon>Piedraiaceae</taxon>
        <taxon>Piedraia</taxon>
    </lineage>
</organism>
<keyword evidence="3 8" id="KW-0479">Metal-binding</keyword>
<feature type="signal peptide" evidence="9">
    <location>
        <begin position="1"/>
        <end position="17"/>
    </location>
</feature>
<dbReference type="SMART" id="SM00944">
    <property type="entry name" value="Pro-kuma_activ"/>
    <property type="match status" value="1"/>
</dbReference>
<feature type="chain" id="PRO_5025665010" evidence="9">
    <location>
        <begin position="18"/>
        <end position="680"/>
    </location>
</feature>
<comment type="cofactor">
    <cofactor evidence="8">
        <name>Ca(2+)</name>
        <dbReference type="ChEBI" id="CHEBI:29108"/>
    </cofactor>
    <text evidence="8">Binds 1 Ca(2+) ion per subunit.</text>
</comment>
<dbReference type="InterPro" id="IPR036852">
    <property type="entry name" value="Peptidase_S8/S53_dom_sf"/>
</dbReference>
<name>A0A6A7BRF7_9PEZI</name>
<evidence type="ECO:0000256" key="4">
    <source>
        <dbReference type="ARBA" id="ARBA00022801"/>
    </source>
</evidence>
<dbReference type="GO" id="GO:0006508">
    <property type="term" value="P:proteolysis"/>
    <property type="evidence" value="ECO:0007669"/>
    <property type="project" value="UniProtKB-KW"/>
</dbReference>
<evidence type="ECO:0000259" key="10">
    <source>
        <dbReference type="PROSITE" id="PS51695"/>
    </source>
</evidence>
<dbReference type="PANTHER" id="PTHR14218:SF19">
    <property type="entry name" value="SERINE PROTEASE AORO, PUTATIVE (AFU_ORTHOLOGUE AFUA_6G10250)-RELATED"/>
    <property type="match status" value="1"/>
</dbReference>
<dbReference type="Pfam" id="PF09286">
    <property type="entry name" value="Pro-kuma_activ"/>
    <property type="match status" value="1"/>
</dbReference>
<dbReference type="InterPro" id="IPR015366">
    <property type="entry name" value="S53_propep"/>
</dbReference>
<dbReference type="EMBL" id="MU006026">
    <property type="protein sequence ID" value="KAF2857821.1"/>
    <property type="molecule type" value="Genomic_DNA"/>
</dbReference>
<gene>
    <name evidence="11" type="ORF">K470DRAFT_260416</name>
</gene>
<evidence type="ECO:0000313" key="11">
    <source>
        <dbReference type="EMBL" id="KAF2857821.1"/>
    </source>
</evidence>
<feature type="active site" description="Charge relay system" evidence="8">
    <location>
        <position position="597"/>
    </location>
</feature>
<dbReference type="GO" id="GO:0005576">
    <property type="term" value="C:extracellular region"/>
    <property type="evidence" value="ECO:0007669"/>
    <property type="project" value="UniProtKB-SubCell"/>
</dbReference>
<keyword evidence="2 8" id="KW-0645">Protease</keyword>
<dbReference type="CDD" id="cd04056">
    <property type="entry name" value="Peptidases_S53"/>
    <property type="match status" value="1"/>
</dbReference>
<feature type="binding site" evidence="8">
    <location>
        <position position="659"/>
    </location>
    <ligand>
        <name>Ca(2+)</name>
        <dbReference type="ChEBI" id="CHEBI:29108"/>
    </ligand>
</feature>
<sequence length="680" mass="73896">MKSLVAFVVAAVSLVTAAVVPDAHVVHETREGHSARWNKLGRVRSTAVLPMRIGLVQSNLDKSHEYLMDVSHPDSPNFGKHWTSQEVIDAFKPADDTIDTVRQWLVEHGIKNPTLSDNKAWFAFHATADQAESLLHTEYFEYEDSLTGGILPSCESYNVPKRVQPHIDYITPGVKLFAPHGELPGDGSLSKRSTYAKTRSRPMPESYMPLNPTSSNSTGLKNCDKIITPACIAALYEIPPGHLKSPNNSLGIFEAELQLWDQLDLDKFFANLTDGRIPNGTHPKNILVDGARAQTNFTNEAGEEALLDLDIAYPITYPQTVTVWSVDDVRYQMMPNNTYTWGFNSLLDAMDGSYCTYSAFGEKGDAPGIDPSYPDPGVLGYDGKLMCGVFSPPNVMSVSYGGQEVDLPIAYQKRQCNEFLKLGLQGVSFIYASGDAGVANYPEPRGDNGPTGCLGPKGNVFNPTWPNTCPYLTNVGATKILPNYTASAPETAVNDPAGHPYQYPYSSGGGFSNVYRIPDYQKEAIEEYFTHHDPGYPHYSGLASDARNPVKPNVTRLAGTTSGVYNRMGRGVPDVAAIGDNIAVYSSGKFKLTGGTSASAPVFAAIINRINEERIATGKGPLGFLNPTLYKNPEMFNDITSGSNPGCGTDGFKAVKGWDPVTGLGTPNYPRMLEVFMGLP</sequence>
<evidence type="ECO:0000256" key="8">
    <source>
        <dbReference type="PROSITE-ProRule" id="PRU01032"/>
    </source>
</evidence>
<accession>A0A6A7BRF7</accession>
<evidence type="ECO:0000313" key="12">
    <source>
        <dbReference type="Proteomes" id="UP000799421"/>
    </source>
</evidence>
<feature type="active site" description="Charge relay system" evidence="8">
    <location>
        <position position="304"/>
    </location>
</feature>
<evidence type="ECO:0000256" key="2">
    <source>
        <dbReference type="ARBA" id="ARBA00022670"/>
    </source>
</evidence>
<reference evidence="11" key="1">
    <citation type="journal article" date="2020" name="Stud. Mycol.">
        <title>101 Dothideomycetes genomes: a test case for predicting lifestyles and emergence of pathogens.</title>
        <authorList>
            <person name="Haridas S."/>
            <person name="Albert R."/>
            <person name="Binder M."/>
            <person name="Bloem J."/>
            <person name="Labutti K."/>
            <person name="Salamov A."/>
            <person name="Andreopoulos B."/>
            <person name="Baker S."/>
            <person name="Barry K."/>
            <person name="Bills G."/>
            <person name="Bluhm B."/>
            <person name="Cannon C."/>
            <person name="Castanera R."/>
            <person name="Culley D."/>
            <person name="Daum C."/>
            <person name="Ezra D."/>
            <person name="Gonzalez J."/>
            <person name="Henrissat B."/>
            <person name="Kuo A."/>
            <person name="Liang C."/>
            <person name="Lipzen A."/>
            <person name="Lutzoni F."/>
            <person name="Magnuson J."/>
            <person name="Mondo S."/>
            <person name="Nolan M."/>
            <person name="Ohm R."/>
            <person name="Pangilinan J."/>
            <person name="Park H.-J."/>
            <person name="Ramirez L."/>
            <person name="Alfaro M."/>
            <person name="Sun H."/>
            <person name="Tritt A."/>
            <person name="Yoshinaga Y."/>
            <person name="Zwiers L.-H."/>
            <person name="Turgeon B."/>
            <person name="Goodwin S."/>
            <person name="Spatafora J."/>
            <person name="Crous P."/>
            <person name="Grigoriev I."/>
        </authorList>
    </citation>
    <scope>NUCLEOTIDE SEQUENCE</scope>
    <source>
        <strain evidence="11">CBS 480.64</strain>
    </source>
</reference>
<dbReference type="SUPFAM" id="SSF54897">
    <property type="entry name" value="Protease propeptides/inhibitors"/>
    <property type="match status" value="1"/>
</dbReference>
<feature type="active site" description="Charge relay system" evidence="8">
    <location>
        <position position="308"/>
    </location>
</feature>
<dbReference type="OrthoDB" id="409122at2759"/>
<dbReference type="SUPFAM" id="SSF52743">
    <property type="entry name" value="Subtilisin-like"/>
    <property type="match status" value="1"/>
</dbReference>
<dbReference type="Proteomes" id="UP000799421">
    <property type="component" value="Unassembled WGS sequence"/>
</dbReference>
<dbReference type="PROSITE" id="PS51695">
    <property type="entry name" value="SEDOLISIN"/>
    <property type="match status" value="1"/>
</dbReference>
<dbReference type="AlphaFoldDB" id="A0A6A7BRF7"/>
<dbReference type="GO" id="GO:0008240">
    <property type="term" value="F:tripeptidyl-peptidase activity"/>
    <property type="evidence" value="ECO:0007669"/>
    <property type="project" value="TreeGrafter"/>
</dbReference>
<proteinExistence type="predicted"/>
<evidence type="ECO:0000256" key="5">
    <source>
        <dbReference type="ARBA" id="ARBA00022825"/>
    </source>
</evidence>
<dbReference type="PANTHER" id="PTHR14218">
    <property type="entry name" value="PROTEASE S8 TRIPEPTIDYL PEPTIDASE I CLN2"/>
    <property type="match status" value="1"/>
</dbReference>
<dbReference type="GO" id="GO:0004252">
    <property type="term" value="F:serine-type endopeptidase activity"/>
    <property type="evidence" value="ECO:0007669"/>
    <property type="project" value="UniProtKB-UniRule"/>
</dbReference>
<feature type="binding site" evidence="8">
    <location>
        <position position="657"/>
    </location>
    <ligand>
        <name>Ca(2+)</name>
        <dbReference type="ChEBI" id="CHEBI:29108"/>
    </ligand>
</feature>
<evidence type="ECO:0000256" key="3">
    <source>
        <dbReference type="ARBA" id="ARBA00022723"/>
    </source>
</evidence>
<keyword evidence="7" id="KW-0865">Zymogen</keyword>
<keyword evidence="12" id="KW-1185">Reference proteome</keyword>
<feature type="binding site" evidence="8">
    <location>
        <position position="639"/>
    </location>
    <ligand>
        <name>Ca(2+)</name>
        <dbReference type="ChEBI" id="CHEBI:29108"/>
    </ligand>
</feature>
<feature type="binding site" evidence="8">
    <location>
        <position position="638"/>
    </location>
    <ligand>
        <name>Ca(2+)</name>
        <dbReference type="ChEBI" id="CHEBI:29108"/>
    </ligand>
</feature>
<dbReference type="GO" id="GO:0046872">
    <property type="term" value="F:metal ion binding"/>
    <property type="evidence" value="ECO:0007669"/>
    <property type="project" value="UniProtKB-UniRule"/>
</dbReference>
<evidence type="ECO:0000256" key="6">
    <source>
        <dbReference type="ARBA" id="ARBA00022837"/>
    </source>
</evidence>
<keyword evidence="5 8" id="KW-0720">Serine protease</keyword>
<feature type="domain" description="Peptidase S53" evidence="10">
    <location>
        <begin position="226"/>
        <end position="679"/>
    </location>
</feature>
<keyword evidence="4 8" id="KW-0378">Hydrolase</keyword>
<protein>
    <submittedName>
        <fullName evidence="11">Putative protease S8 tripeptidyl peptidase I</fullName>
    </submittedName>
</protein>
<dbReference type="InterPro" id="IPR030400">
    <property type="entry name" value="Sedolisin_dom"/>
</dbReference>
<evidence type="ECO:0000256" key="9">
    <source>
        <dbReference type="SAM" id="SignalP"/>
    </source>
</evidence>
<keyword evidence="6 8" id="KW-0106">Calcium</keyword>
<dbReference type="CDD" id="cd11377">
    <property type="entry name" value="Pro-peptidase_S53"/>
    <property type="match status" value="1"/>
</dbReference>